<dbReference type="Gene3D" id="1.10.10.10">
    <property type="entry name" value="Winged helix-like DNA-binding domain superfamily/Winged helix DNA-binding domain"/>
    <property type="match status" value="1"/>
</dbReference>
<dbReference type="AlphaFoldDB" id="A0A829YH11"/>
<accession>A0A829YH11</accession>
<dbReference type="PRINTS" id="PR00039">
    <property type="entry name" value="HTHLYSR"/>
</dbReference>
<keyword evidence="2" id="KW-0805">Transcription regulation</keyword>
<dbReference type="RefSeq" id="WP_161814232.1">
    <property type="nucleotide sequence ID" value="NZ_BLJN01000004.1"/>
</dbReference>
<dbReference type="SUPFAM" id="SSF53850">
    <property type="entry name" value="Periplasmic binding protein-like II"/>
    <property type="match status" value="1"/>
</dbReference>
<dbReference type="SUPFAM" id="SSF46785">
    <property type="entry name" value="Winged helix' DNA-binding domain"/>
    <property type="match status" value="1"/>
</dbReference>
<keyword evidence="4" id="KW-0010">Activator</keyword>
<dbReference type="Gene3D" id="3.40.190.10">
    <property type="entry name" value="Periplasmic binding protein-like II"/>
    <property type="match status" value="2"/>
</dbReference>
<protein>
    <submittedName>
        <fullName evidence="7">Transcriptional regulator</fullName>
    </submittedName>
</protein>
<dbReference type="GO" id="GO:0032993">
    <property type="term" value="C:protein-DNA complex"/>
    <property type="evidence" value="ECO:0007669"/>
    <property type="project" value="TreeGrafter"/>
</dbReference>
<evidence type="ECO:0000259" key="6">
    <source>
        <dbReference type="PROSITE" id="PS50931"/>
    </source>
</evidence>
<dbReference type="PROSITE" id="PS50931">
    <property type="entry name" value="HTH_LYSR"/>
    <property type="match status" value="1"/>
</dbReference>
<comment type="caution">
    <text evidence="7">The sequence shown here is derived from an EMBL/GenBank/DDBJ whole genome shotgun (WGS) entry which is preliminary data.</text>
</comment>
<keyword evidence="3" id="KW-0238">DNA-binding</keyword>
<dbReference type="Proteomes" id="UP000445000">
    <property type="component" value="Unassembled WGS sequence"/>
</dbReference>
<name>A0A829YH11_9GAMM</name>
<dbReference type="GO" id="GO:0003700">
    <property type="term" value="F:DNA-binding transcription factor activity"/>
    <property type="evidence" value="ECO:0007669"/>
    <property type="project" value="InterPro"/>
</dbReference>
<dbReference type="FunFam" id="1.10.10.10:FF:000001">
    <property type="entry name" value="LysR family transcriptional regulator"/>
    <property type="match status" value="1"/>
</dbReference>
<dbReference type="PANTHER" id="PTHR30346:SF26">
    <property type="entry name" value="HYDROGEN PEROXIDE-INDUCIBLE GENES ACTIVATOR"/>
    <property type="match status" value="1"/>
</dbReference>
<proteinExistence type="inferred from homology"/>
<comment type="similarity">
    <text evidence="1">Belongs to the LysR transcriptional regulatory family.</text>
</comment>
<dbReference type="InterPro" id="IPR036388">
    <property type="entry name" value="WH-like_DNA-bd_sf"/>
</dbReference>
<evidence type="ECO:0000256" key="3">
    <source>
        <dbReference type="ARBA" id="ARBA00023125"/>
    </source>
</evidence>
<dbReference type="CDD" id="cd08411">
    <property type="entry name" value="PBP2_OxyR"/>
    <property type="match status" value="1"/>
</dbReference>
<evidence type="ECO:0000313" key="8">
    <source>
        <dbReference type="Proteomes" id="UP000445000"/>
    </source>
</evidence>
<keyword evidence="5" id="KW-0804">Transcription</keyword>
<dbReference type="InterPro" id="IPR036390">
    <property type="entry name" value="WH_DNA-bd_sf"/>
</dbReference>
<dbReference type="PANTHER" id="PTHR30346">
    <property type="entry name" value="TRANSCRIPTIONAL DUAL REGULATOR HCAR-RELATED"/>
    <property type="match status" value="1"/>
</dbReference>
<evidence type="ECO:0000313" key="7">
    <source>
        <dbReference type="EMBL" id="GFE82607.1"/>
    </source>
</evidence>
<organism evidence="7 8">
    <name type="scientific">Steroidobacter agaridevorans</name>
    <dbReference type="NCBI Taxonomy" id="2695856"/>
    <lineage>
        <taxon>Bacteria</taxon>
        <taxon>Pseudomonadati</taxon>
        <taxon>Pseudomonadota</taxon>
        <taxon>Gammaproteobacteria</taxon>
        <taxon>Steroidobacterales</taxon>
        <taxon>Steroidobacteraceae</taxon>
        <taxon>Steroidobacter</taxon>
    </lineage>
</organism>
<dbReference type="Pfam" id="PF03466">
    <property type="entry name" value="LysR_substrate"/>
    <property type="match status" value="1"/>
</dbReference>
<gene>
    <name evidence="7" type="primary">oxyR_2</name>
    <name evidence="7" type="ORF">GCM10011487_46070</name>
</gene>
<evidence type="ECO:0000256" key="2">
    <source>
        <dbReference type="ARBA" id="ARBA00023015"/>
    </source>
</evidence>
<dbReference type="GO" id="GO:0003677">
    <property type="term" value="F:DNA binding"/>
    <property type="evidence" value="ECO:0007669"/>
    <property type="project" value="UniProtKB-KW"/>
</dbReference>
<keyword evidence="8" id="KW-1185">Reference proteome</keyword>
<dbReference type="Pfam" id="PF00126">
    <property type="entry name" value="HTH_1"/>
    <property type="match status" value="1"/>
</dbReference>
<evidence type="ECO:0000256" key="1">
    <source>
        <dbReference type="ARBA" id="ARBA00009437"/>
    </source>
</evidence>
<sequence>MTLTELRYIVALGQEQHFGRAAERCNVSQPTLSIAVKKLEDELGVSLFERAKQGVLVTPLGARIIAMASAVLERTAEIKDVAAGDANQLQGPLALGTLPTVGPYLLPQFIPLLREMASGMPLFVEEAAQQTLAAKLRNGDLDVLLIAAPFSEPDIVTQPLFDEPFTVMLPARHRLASQASIHVNDLDPSEVLLLDEGHSFREQVLAAFPQLRPADAEPNLRGSMRGSTFETLRHMVASGLGVTLLPQTAAHAPLYSPDILVTRPFTEPAPKRTLVLAWRVSYPRHKAIDVLRRAIQASSAAYWNYNTAREPATPGVMIENRDW</sequence>
<dbReference type="EMBL" id="BLJN01000004">
    <property type="protein sequence ID" value="GFE82607.1"/>
    <property type="molecule type" value="Genomic_DNA"/>
</dbReference>
<evidence type="ECO:0000256" key="4">
    <source>
        <dbReference type="ARBA" id="ARBA00023159"/>
    </source>
</evidence>
<reference evidence="8" key="1">
    <citation type="submission" date="2020-01" db="EMBL/GenBank/DDBJ databases">
        <title>'Steroidobacter agaridevorans' sp. nov., agar-degrading bacteria isolated from rhizosphere soils.</title>
        <authorList>
            <person name="Ikenaga M."/>
            <person name="Kataoka M."/>
            <person name="Murouchi A."/>
            <person name="Katsuragi S."/>
            <person name="Sakai M."/>
        </authorList>
    </citation>
    <scope>NUCLEOTIDE SEQUENCE [LARGE SCALE GENOMIC DNA]</scope>
    <source>
        <strain evidence="8">YU21-B</strain>
    </source>
</reference>
<evidence type="ECO:0000256" key="5">
    <source>
        <dbReference type="ARBA" id="ARBA00023163"/>
    </source>
</evidence>
<dbReference type="InterPro" id="IPR000847">
    <property type="entry name" value="LysR_HTH_N"/>
</dbReference>
<feature type="domain" description="HTH lysR-type" evidence="6">
    <location>
        <begin position="1"/>
        <end position="58"/>
    </location>
</feature>
<dbReference type="InterPro" id="IPR005119">
    <property type="entry name" value="LysR_subst-bd"/>
</dbReference>